<dbReference type="InterPro" id="IPR036397">
    <property type="entry name" value="RNaseH_sf"/>
</dbReference>
<name>T0ZMJ9_9ZZZZ</name>
<comment type="caution">
    <text evidence="2">The sequence shown here is derived from an EMBL/GenBank/DDBJ whole genome shotgun (WGS) entry which is preliminary data.</text>
</comment>
<protein>
    <submittedName>
        <fullName evidence="2">Transposase family protein</fullName>
    </submittedName>
</protein>
<dbReference type="EMBL" id="AUZX01015077">
    <property type="protein sequence ID" value="EQD29959.1"/>
    <property type="molecule type" value="Genomic_DNA"/>
</dbReference>
<dbReference type="GO" id="GO:0003676">
    <property type="term" value="F:nucleic acid binding"/>
    <property type="evidence" value="ECO:0007669"/>
    <property type="project" value="InterPro"/>
</dbReference>
<feature type="domain" description="Tc1-like transposase DDE" evidence="1">
    <location>
        <begin position="1"/>
        <end position="65"/>
    </location>
</feature>
<proteinExistence type="predicted"/>
<dbReference type="Gene3D" id="3.30.420.10">
    <property type="entry name" value="Ribonuclease H-like superfamily/Ribonuclease H"/>
    <property type="match status" value="1"/>
</dbReference>
<feature type="non-terminal residue" evidence="2">
    <location>
        <position position="1"/>
    </location>
</feature>
<evidence type="ECO:0000259" key="1">
    <source>
        <dbReference type="Pfam" id="PF13358"/>
    </source>
</evidence>
<accession>T0ZMJ9</accession>
<dbReference type="AlphaFoldDB" id="T0ZMJ9"/>
<evidence type="ECO:0000313" key="2">
    <source>
        <dbReference type="EMBL" id="EQD29959.1"/>
    </source>
</evidence>
<dbReference type="InterPro" id="IPR038717">
    <property type="entry name" value="Tc1-like_DDE_dom"/>
</dbReference>
<sequence length="91" mass="10929">RMIVVLDHARYHHAVLLTPFLRQHAKQLRLLFLPPYSPQLASLERVWKLTRRLATHNRYFPTLEAVVQAVNACFDRWRRPNRVLRRLCCIT</sequence>
<reference evidence="2" key="1">
    <citation type="submission" date="2013-08" db="EMBL/GenBank/DDBJ databases">
        <authorList>
            <person name="Mendez C."/>
            <person name="Richter M."/>
            <person name="Ferrer M."/>
            <person name="Sanchez J."/>
        </authorList>
    </citation>
    <scope>NUCLEOTIDE SEQUENCE</scope>
</reference>
<gene>
    <name evidence="2" type="ORF">B1A_20432</name>
</gene>
<dbReference type="Pfam" id="PF13358">
    <property type="entry name" value="DDE_3"/>
    <property type="match status" value="1"/>
</dbReference>
<organism evidence="2">
    <name type="scientific">mine drainage metagenome</name>
    <dbReference type="NCBI Taxonomy" id="410659"/>
    <lineage>
        <taxon>unclassified sequences</taxon>
        <taxon>metagenomes</taxon>
        <taxon>ecological metagenomes</taxon>
    </lineage>
</organism>
<reference evidence="2" key="2">
    <citation type="journal article" date="2014" name="ISME J.">
        <title>Microbial stratification in low pH oxic and suboxic macroscopic growths along an acid mine drainage.</title>
        <authorList>
            <person name="Mendez-Garcia C."/>
            <person name="Mesa V."/>
            <person name="Sprenger R.R."/>
            <person name="Richter M."/>
            <person name="Diez M.S."/>
            <person name="Solano J."/>
            <person name="Bargiela R."/>
            <person name="Golyshina O.V."/>
            <person name="Manteca A."/>
            <person name="Ramos J.L."/>
            <person name="Gallego J.R."/>
            <person name="Llorente I."/>
            <person name="Martins Dos Santos V.A."/>
            <person name="Jensen O.N."/>
            <person name="Pelaez A.I."/>
            <person name="Sanchez J."/>
            <person name="Ferrer M."/>
        </authorList>
    </citation>
    <scope>NUCLEOTIDE SEQUENCE</scope>
</reference>